<accession>A0A4R2T6G2</accession>
<organism evidence="1 2">
    <name type="scientific">Serpentinicella alkaliphila</name>
    <dbReference type="NCBI Taxonomy" id="1734049"/>
    <lineage>
        <taxon>Bacteria</taxon>
        <taxon>Bacillati</taxon>
        <taxon>Bacillota</taxon>
        <taxon>Clostridia</taxon>
        <taxon>Peptostreptococcales</taxon>
        <taxon>Natronincolaceae</taxon>
        <taxon>Serpentinicella</taxon>
    </lineage>
</organism>
<comment type="caution">
    <text evidence="1">The sequence shown here is derived from an EMBL/GenBank/DDBJ whole genome shotgun (WGS) entry which is preliminary data.</text>
</comment>
<dbReference type="EMBL" id="SLYC01000051">
    <property type="protein sequence ID" value="TCP96454.1"/>
    <property type="molecule type" value="Genomic_DNA"/>
</dbReference>
<dbReference type="Proteomes" id="UP000295504">
    <property type="component" value="Unassembled WGS sequence"/>
</dbReference>
<evidence type="ECO:0000313" key="1">
    <source>
        <dbReference type="EMBL" id="TCP96454.1"/>
    </source>
</evidence>
<dbReference type="RefSeq" id="WP_132849571.1">
    <property type="nucleotide sequence ID" value="NZ_CP058648.1"/>
</dbReference>
<name>A0A4R2T6G2_9FIRM</name>
<evidence type="ECO:0000313" key="2">
    <source>
        <dbReference type="Proteomes" id="UP000295504"/>
    </source>
</evidence>
<proteinExistence type="predicted"/>
<keyword evidence="2" id="KW-1185">Reference proteome</keyword>
<dbReference type="AlphaFoldDB" id="A0A4R2T6G2"/>
<sequence>MEKLNEFSAKAIEYAKNYMSILIPDYESQGYGLIGVTGHGYSVSPPTPTVYVSLKKPHKYGRADADVIISLTLDGAFHSMSTYYSKSNRAY</sequence>
<reference evidence="1 2" key="1">
    <citation type="submission" date="2019-03" db="EMBL/GenBank/DDBJ databases">
        <title>Genomic Encyclopedia of Type Strains, Phase IV (KMG-IV): sequencing the most valuable type-strain genomes for metagenomic binning, comparative biology and taxonomic classification.</title>
        <authorList>
            <person name="Goeker M."/>
        </authorList>
    </citation>
    <scope>NUCLEOTIDE SEQUENCE [LARGE SCALE GENOMIC DNA]</scope>
    <source>
        <strain evidence="1 2">DSM 100013</strain>
    </source>
</reference>
<protein>
    <submittedName>
        <fullName evidence="1">Uncharacterized protein</fullName>
    </submittedName>
</protein>
<gene>
    <name evidence="1" type="ORF">EDD79_105110</name>
</gene>